<protein>
    <submittedName>
        <fullName evidence="3">Uncharacterized protein</fullName>
    </submittedName>
</protein>
<feature type="signal peptide" evidence="2">
    <location>
        <begin position="1"/>
        <end position="18"/>
    </location>
</feature>
<dbReference type="HOGENOM" id="CLU_1337466_0_0_1"/>
<name>W2S4W4_CYPE1</name>
<evidence type="ECO:0000256" key="1">
    <source>
        <dbReference type="SAM" id="MobiDB-lite"/>
    </source>
</evidence>
<reference evidence="3 4" key="1">
    <citation type="submission" date="2013-03" db="EMBL/GenBank/DDBJ databases">
        <title>The Genome Sequence of Phialophora europaea CBS 101466.</title>
        <authorList>
            <consortium name="The Broad Institute Genomics Platform"/>
            <person name="Cuomo C."/>
            <person name="de Hoog S."/>
            <person name="Gorbushina A."/>
            <person name="Walker B."/>
            <person name="Young S.K."/>
            <person name="Zeng Q."/>
            <person name="Gargeya S."/>
            <person name="Fitzgerald M."/>
            <person name="Haas B."/>
            <person name="Abouelleil A."/>
            <person name="Allen A.W."/>
            <person name="Alvarado L."/>
            <person name="Arachchi H.M."/>
            <person name="Berlin A.M."/>
            <person name="Chapman S.B."/>
            <person name="Gainer-Dewar J."/>
            <person name="Goldberg J."/>
            <person name="Griggs A."/>
            <person name="Gujja S."/>
            <person name="Hansen M."/>
            <person name="Howarth C."/>
            <person name="Imamovic A."/>
            <person name="Ireland A."/>
            <person name="Larimer J."/>
            <person name="McCowan C."/>
            <person name="Murphy C."/>
            <person name="Pearson M."/>
            <person name="Poon T.W."/>
            <person name="Priest M."/>
            <person name="Roberts A."/>
            <person name="Saif S."/>
            <person name="Shea T."/>
            <person name="Sisk P."/>
            <person name="Sykes S."/>
            <person name="Wortman J."/>
            <person name="Nusbaum C."/>
            <person name="Birren B."/>
        </authorList>
    </citation>
    <scope>NUCLEOTIDE SEQUENCE [LARGE SCALE GENOMIC DNA]</scope>
    <source>
        <strain evidence="3 4">CBS 101466</strain>
    </source>
</reference>
<proteinExistence type="predicted"/>
<sequence length="205" mass="20449">MHFSHIAITSLLASAALAKPMRHLARQEADTPSVPDLGPLPLPTGIFPGLTKRQSQGVDPVAGLGNRVGGPTEGTGNGNGSGGVDDGEDDDNNGNGNGQGNRNGNGNGNAAAAPPPPPPPPAAAAPPMQEPPMQQPPPPPQQTAAATPPPAAAPAAAPATLPAEVAAKMMQMVWNLGPITQLKPGLGVMDNTVLPKINNVDSKAS</sequence>
<feature type="chain" id="PRO_5004824096" evidence="2">
    <location>
        <begin position="19"/>
        <end position="205"/>
    </location>
</feature>
<evidence type="ECO:0000313" key="4">
    <source>
        <dbReference type="Proteomes" id="UP000030752"/>
    </source>
</evidence>
<feature type="compositionally biased region" description="Gly residues" evidence="1">
    <location>
        <begin position="95"/>
        <end position="107"/>
    </location>
</feature>
<evidence type="ECO:0000313" key="3">
    <source>
        <dbReference type="EMBL" id="ETN43732.1"/>
    </source>
</evidence>
<keyword evidence="4" id="KW-1185">Reference proteome</keyword>
<dbReference type="AlphaFoldDB" id="W2S4W4"/>
<accession>W2S4W4</accession>
<evidence type="ECO:0000256" key="2">
    <source>
        <dbReference type="SAM" id="SignalP"/>
    </source>
</evidence>
<gene>
    <name evidence="3" type="ORF">HMPREF1541_02891</name>
</gene>
<keyword evidence="2" id="KW-0732">Signal</keyword>
<dbReference type="EMBL" id="KB822718">
    <property type="protein sequence ID" value="ETN43732.1"/>
    <property type="molecule type" value="Genomic_DNA"/>
</dbReference>
<dbReference type="InParanoid" id="W2S4W4"/>
<feature type="compositionally biased region" description="Gly residues" evidence="1">
    <location>
        <begin position="66"/>
        <end position="84"/>
    </location>
</feature>
<dbReference type="GeneID" id="19970230"/>
<dbReference type="RefSeq" id="XP_008715468.1">
    <property type="nucleotide sequence ID" value="XM_008717246.1"/>
</dbReference>
<feature type="compositionally biased region" description="Pro residues" evidence="1">
    <location>
        <begin position="113"/>
        <end position="152"/>
    </location>
</feature>
<dbReference type="VEuPathDB" id="FungiDB:HMPREF1541_02891"/>
<feature type="region of interest" description="Disordered" evidence="1">
    <location>
        <begin position="24"/>
        <end position="158"/>
    </location>
</feature>
<dbReference type="Proteomes" id="UP000030752">
    <property type="component" value="Unassembled WGS sequence"/>
</dbReference>
<organism evidence="3 4">
    <name type="scientific">Cyphellophora europaea (strain CBS 101466)</name>
    <name type="common">Phialophora europaea</name>
    <dbReference type="NCBI Taxonomy" id="1220924"/>
    <lineage>
        <taxon>Eukaryota</taxon>
        <taxon>Fungi</taxon>
        <taxon>Dikarya</taxon>
        <taxon>Ascomycota</taxon>
        <taxon>Pezizomycotina</taxon>
        <taxon>Eurotiomycetes</taxon>
        <taxon>Chaetothyriomycetidae</taxon>
        <taxon>Chaetothyriales</taxon>
        <taxon>Cyphellophoraceae</taxon>
        <taxon>Cyphellophora</taxon>
    </lineage>
</organism>